<accession>A0A4U8Q234</accession>
<dbReference type="AlphaFoldDB" id="A0A4U8Q234"/>
<reference evidence="1 2" key="1">
    <citation type="journal article" date="2019" name="Anaerobe">
        <title>Detection of Robinsoniella peoriensis in multiple bone samples of a trauma patient.</title>
        <authorList>
            <person name="Schrottner P."/>
            <person name="Hartwich K."/>
            <person name="Bunk B."/>
            <person name="Schober I."/>
            <person name="Helbig S."/>
            <person name="Rudolph W.W."/>
            <person name="Gunzer F."/>
        </authorList>
    </citation>
    <scope>NUCLEOTIDE SEQUENCE [LARGE SCALE GENOMIC DNA]</scope>
    <source>
        <strain evidence="1 2">DSM 106044</strain>
    </source>
</reference>
<evidence type="ECO:0000313" key="1">
    <source>
        <dbReference type="EMBL" id="TLC98791.1"/>
    </source>
</evidence>
<dbReference type="RefSeq" id="WP_027295692.1">
    <property type="nucleotide sequence ID" value="NZ_CABMJZ010000123.1"/>
</dbReference>
<comment type="caution">
    <text evidence="1">The sequence shown here is derived from an EMBL/GenBank/DDBJ whole genome shotgun (WGS) entry which is preliminary data.</text>
</comment>
<dbReference type="STRING" id="180332.GCA_000797495_02114"/>
<dbReference type="Pfam" id="PF22263">
    <property type="entry name" value="DUF6951"/>
    <property type="match status" value="1"/>
</dbReference>
<name>A0A4U8Q234_9FIRM</name>
<dbReference type="EMBL" id="QGQD01000083">
    <property type="protein sequence ID" value="TLC98791.1"/>
    <property type="molecule type" value="Genomic_DNA"/>
</dbReference>
<keyword evidence="2" id="KW-1185">Reference proteome</keyword>
<dbReference type="InterPro" id="IPR054227">
    <property type="entry name" value="DUF6951"/>
</dbReference>
<evidence type="ECO:0000313" key="2">
    <source>
        <dbReference type="Proteomes" id="UP000306509"/>
    </source>
</evidence>
<dbReference type="OrthoDB" id="1807880at2"/>
<proteinExistence type="predicted"/>
<dbReference type="Proteomes" id="UP000306509">
    <property type="component" value="Unassembled WGS sequence"/>
</dbReference>
<organism evidence="1 2">
    <name type="scientific">Robinsoniella peoriensis</name>
    <dbReference type="NCBI Taxonomy" id="180332"/>
    <lineage>
        <taxon>Bacteria</taxon>
        <taxon>Bacillati</taxon>
        <taxon>Bacillota</taxon>
        <taxon>Clostridia</taxon>
        <taxon>Lachnospirales</taxon>
        <taxon>Lachnospiraceae</taxon>
        <taxon>Robinsoniella</taxon>
    </lineage>
</organism>
<protein>
    <submittedName>
        <fullName evidence="1">Uncharacterized protein</fullName>
    </submittedName>
</protein>
<gene>
    <name evidence="1" type="ORF">DSM106044_04324</name>
</gene>
<sequence>MTKVTINPGVCGLITSIEASSEDQMEVTVKVDSGCASIQKMFDDLGDTFDAYEVCLGKPGTGPLYEYASEHLPGHASCPAIAGMIKCMEVECKLALPKEAWIRFE</sequence>